<comment type="pathway">
    <text evidence="3">Protein modification; protein ubiquitination.</text>
</comment>
<comment type="function">
    <text evidence="3">Probable essential component of SCF (SKP1-CUL1-F-box protein) E3 ubiquitin-protein ligase complexes, which mediate the ubiquitination and subsequent proteasomal degradation of target proteins. Regulates cell proliferation during embryonic and larval development.</text>
</comment>
<dbReference type="SMART" id="SM00512">
    <property type="entry name" value="Skp1"/>
    <property type="match status" value="1"/>
</dbReference>
<sequence>LTWDRSVFHIPNDVLHMTTTLNTLITSLHLDSSDPIPLRNVHAAVMRKVLQWCTYHKNDPWSDEDGVGEGLLSRWDLQFFNEDQATVFELILAANYLGIKSLLDAACKYVAKLLAGKTPEQIRQMFNIKNDLTPEEQQKIRKENAWLEY</sequence>
<evidence type="ECO:0000256" key="1">
    <source>
        <dbReference type="ARBA" id="ARBA00009993"/>
    </source>
</evidence>
<feature type="domain" description="SKP1 component POZ" evidence="5">
    <location>
        <begin position="4"/>
        <end position="58"/>
    </location>
</feature>
<dbReference type="PIRSF" id="PIRSF028729">
    <property type="entry name" value="E3_ubiquit_lig_SCF_Skp"/>
    <property type="match status" value="1"/>
</dbReference>
<dbReference type="FunFam" id="3.30.710.10:FF:000026">
    <property type="entry name" value="E3 ubiquitin ligase complex SCF subunit"/>
    <property type="match status" value="1"/>
</dbReference>
<keyword evidence="2 3" id="KW-0833">Ubl conjugation pathway</keyword>
<evidence type="ECO:0000256" key="2">
    <source>
        <dbReference type="ARBA" id="ARBA00022786"/>
    </source>
</evidence>
<dbReference type="InterPro" id="IPR016073">
    <property type="entry name" value="Skp1_comp_POZ"/>
</dbReference>
<dbReference type="PANTHER" id="PTHR11165">
    <property type="entry name" value="SKP1"/>
    <property type="match status" value="1"/>
</dbReference>
<evidence type="ECO:0000313" key="7">
    <source>
        <dbReference type="WBParaSite" id="HPBE_0001997101-mRNA-1"/>
    </source>
</evidence>
<evidence type="ECO:0000256" key="3">
    <source>
        <dbReference type="PIRNR" id="PIRNR028729"/>
    </source>
</evidence>
<organism evidence="6 7">
    <name type="scientific">Heligmosomoides polygyrus</name>
    <name type="common">Parasitic roundworm</name>
    <dbReference type="NCBI Taxonomy" id="6339"/>
    <lineage>
        <taxon>Eukaryota</taxon>
        <taxon>Metazoa</taxon>
        <taxon>Ecdysozoa</taxon>
        <taxon>Nematoda</taxon>
        <taxon>Chromadorea</taxon>
        <taxon>Rhabditida</taxon>
        <taxon>Rhabditina</taxon>
        <taxon>Rhabditomorpha</taxon>
        <taxon>Strongyloidea</taxon>
        <taxon>Heligmosomidae</taxon>
        <taxon>Heligmosomoides</taxon>
    </lineage>
</organism>
<reference evidence="7" key="1">
    <citation type="submission" date="2019-09" db="UniProtKB">
        <authorList>
            <consortium name="WormBaseParasite"/>
        </authorList>
    </citation>
    <scope>IDENTIFICATION</scope>
</reference>
<dbReference type="GO" id="GO:0016567">
    <property type="term" value="P:protein ubiquitination"/>
    <property type="evidence" value="ECO:0007669"/>
    <property type="project" value="UniProtKB-UniPathway"/>
</dbReference>
<dbReference type="GO" id="GO:0006511">
    <property type="term" value="P:ubiquitin-dependent protein catabolic process"/>
    <property type="evidence" value="ECO:0007669"/>
    <property type="project" value="InterPro"/>
</dbReference>
<dbReference type="UniPathway" id="UPA00143"/>
<keyword evidence="6" id="KW-1185">Reference proteome</keyword>
<dbReference type="InterPro" id="IPR036296">
    <property type="entry name" value="SKP1-like_dim_sf"/>
</dbReference>
<evidence type="ECO:0000259" key="4">
    <source>
        <dbReference type="Pfam" id="PF01466"/>
    </source>
</evidence>
<feature type="domain" description="SKP1 component dimerisation" evidence="4">
    <location>
        <begin position="100"/>
        <end position="146"/>
    </location>
</feature>
<dbReference type="Pfam" id="PF01466">
    <property type="entry name" value="Skp1"/>
    <property type="match status" value="1"/>
</dbReference>
<dbReference type="WBParaSite" id="HPBE_0001997101-mRNA-1">
    <property type="protein sequence ID" value="HPBE_0001997101-mRNA-1"/>
    <property type="gene ID" value="HPBE_0001997101"/>
</dbReference>
<dbReference type="Pfam" id="PF03931">
    <property type="entry name" value="Skp1_POZ"/>
    <property type="match status" value="1"/>
</dbReference>
<dbReference type="InterPro" id="IPR016072">
    <property type="entry name" value="Skp1_comp_dimer"/>
</dbReference>
<comment type="similarity">
    <text evidence="1 3">Belongs to the SKP1 family.</text>
</comment>
<dbReference type="SUPFAM" id="SSF54695">
    <property type="entry name" value="POZ domain"/>
    <property type="match status" value="1"/>
</dbReference>
<evidence type="ECO:0000313" key="6">
    <source>
        <dbReference type="Proteomes" id="UP000050761"/>
    </source>
</evidence>
<dbReference type="InterPro" id="IPR011333">
    <property type="entry name" value="SKP1/BTB/POZ_sf"/>
</dbReference>
<dbReference type="Gene3D" id="3.30.710.10">
    <property type="entry name" value="Potassium Channel Kv1.1, Chain A"/>
    <property type="match status" value="1"/>
</dbReference>
<protein>
    <recommendedName>
        <fullName evidence="3">Skp1-related protein</fullName>
    </recommendedName>
</protein>
<dbReference type="AlphaFoldDB" id="A0A183GCQ2"/>
<evidence type="ECO:0000259" key="5">
    <source>
        <dbReference type="Pfam" id="PF03931"/>
    </source>
</evidence>
<accession>A0A183GCQ2</accession>
<dbReference type="Proteomes" id="UP000050761">
    <property type="component" value="Unassembled WGS sequence"/>
</dbReference>
<name>A0A183GCQ2_HELPZ</name>
<dbReference type="SUPFAM" id="SSF81382">
    <property type="entry name" value="Skp1 dimerisation domain-like"/>
    <property type="match status" value="1"/>
</dbReference>
<proteinExistence type="inferred from homology"/>
<dbReference type="InterPro" id="IPR001232">
    <property type="entry name" value="SKP1-like"/>
</dbReference>
<dbReference type="InterPro" id="IPR016897">
    <property type="entry name" value="SKP1"/>
</dbReference>